<evidence type="ECO:0000313" key="7">
    <source>
        <dbReference type="Proteomes" id="UP000036987"/>
    </source>
</evidence>
<keyword evidence="3 5" id="KW-1133">Transmembrane helix</keyword>
<dbReference type="PANTHER" id="PTHR31444">
    <property type="entry name" value="OS11G0490100 PROTEIN"/>
    <property type="match status" value="1"/>
</dbReference>
<accession>A0A0K9PJ60</accession>
<keyword evidence="7" id="KW-1185">Reference proteome</keyword>
<dbReference type="OMA" id="MEDHNSF"/>
<comment type="subcellular location">
    <subcellularLocation>
        <location evidence="1">Golgi apparatus membrane</location>
        <topology evidence="1">Single-pass membrane protein</topology>
    </subcellularLocation>
</comment>
<reference evidence="7" key="1">
    <citation type="journal article" date="2016" name="Nature">
        <title>The genome of the seagrass Zostera marina reveals angiosperm adaptation to the sea.</title>
        <authorList>
            <person name="Olsen J.L."/>
            <person name="Rouze P."/>
            <person name="Verhelst B."/>
            <person name="Lin Y.-C."/>
            <person name="Bayer T."/>
            <person name="Collen J."/>
            <person name="Dattolo E."/>
            <person name="De Paoli E."/>
            <person name="Dittami S."/>
            <person name="Maumus F."/>
            <person name="Michel G."/>
            <person name="Kersting A."/>
            <person name="Lauritano C."/>
            <person name="Lohaus R."/>
            <person name="Toepel M."/>
            <person name="Tonon T."/>
            <person name="Vanneste K."/>
            <person name="Amirebrahimi M."/>
            <person name="Brakel J."/>
            <person name="Bostroem C."/>
            <person name="Chovatia M."/>
            <person name="Grimwood J."/>
            <person name="Jenkins J.W."/>
            <person name="Jueterbock A."/>
            <person name="Mraz A."/>
            <person name="Stam W.T."/>
            <person name="Tice H."/>
            <person name="Bornberg-Bauer E."/>
            <person name="Green P.J."/>
            <person name="Pearson G.A."/>
            <person name="Procaccini G."/>
            <person name="Duarte C.M."/>
            <person name="Schmutz J."/>
            <person name="Reusch T.B.H."/>
            <person name="Van de Peer Y."/>
        </authorList>
    </citation>
    <scope>NUCLEOTIDE SEQUENCE [LARGE SCALE GENOMIC DNA]</scope>
    <source>
        <strain evidence="7">cv. Finnish</strain>
    </source>
</reference>
<feature type="transmembrane region" description="Helical" evidence="5">
    <location>
        <begin position="39"/>
        <end position="57"/>
    </location>
</feature>
<dbReference type="Proteomes" id="UP000036987">
    <property type="component" value="Unassembled WGS sequence"/>
</dbReference>
<evidence type="ECO:0000256" key="4">
    <source>
        <dbReference type="ARBA" id="ARBA00023136"/>
    </source>
</evidence>
<dbReference type="AlphaFoldDB" id="A0A0K9PJ60"/>
<dbReference type="OrthoDB" id="1896682at2759"/>
<keyword evidence="2 5" id="KW-0812">Transmembrane</keyword>
<sequence>MKGFGVGGGNNAKLILFQTHAKQSANVNNHPIAVTTHRLWFLIFLSLFTLLTVFTFFSGANNKIQRMPNSYINAISSPASISGEIYEALIHYATFSNDTAKMQDSDLMAIAAVIRRRSPCNLLVFGLGHETLLFKSLNHGGRTVFLDESEYYISIFEHRHPNANLEAYDVSYATRLSDFRSLLAVTKSFRKTECRPVQNLLFSDCKLAINDLPNNLYDVSWDVIVVDGPRGYYPDAPGRMGAIFTSGVMARSGSVVGKKVDVFVHDYEREVERVSSLEFLCLQNLVSIQRNLAHFVVATRNATGAGAAGEEEFEFCLKSKEETNKPTEESGTI</sequence>
<dbReference type="Pfam" id="PF21729">
    <property type="entry name" value="IRX15_IRX15L_GXM"/>
    <property type="match status" value="1"/>
</dbReference>
<comment type="caution">
    <text evidence="6">The sequence shown here is derived from an EMBL/GenBank/DDBJ whole genome shotgun (WGS) entry which is preliminary data.</text>
</comment>
<evidence type="ECO:0000313" key="6">
    <source>
        <dbReference type="EMBL" id="KMZ68996.1"/>
    </source>
</evidence>
<dbReference type="InterPro" id="IPR006514">
    <property type="entry name" value="IRX15/GXM/AGM"/>
</dbReference>
<keyword evidence="4 5" id="KW-0472">Membrane</keyword>
<organism evidence="6 7">
    <name type="scientific">Zostera marina</name>
    <name type="common">Eelgrass</name>
    <dbReference type="NCBI Taxonomy" id="29655"/>
    <lineage>
        <taxon>Eukaryota</taxon>
        <taxon>Viridiplantae</taxon>
        <taxon>Streptophyta</taxon>
        <taxon>Embryophyta</taxon>
        <taxon>Tracheophyta</taxon>
        <taxon>Spermatophyta</taxon>
        <taxon>Magnoliopsida</taxon>
        <taxon>Liliopsida</taxon>
        <taxon>Zosteraceae</taxon>
        <taxon>Zostera</taxon>
    </lineage>
</organism>
<dbReference type="GO" id="GO:0000139">
    <property type="term" value="C:Golgi membrane"/>
    <property type="evidence" value="ECO:0007669"/>
    <property type="project" value="UniProtKB-SubCell"/>
</dbReference>
<evidence type="ECO:0000256" key="2">
    <source>
        <dbReference type="ARBA" id="ARBA00022692"/>
    </source>
</evidence>
<evidence type="ECO:0000256" key="1">
    <source>
        <dbReference type="ARBA" id="ARBA00004194"/>
    </source>
</evidence>
<dbReference type="EMBL" id="LFYR01000798">
    <property type="protein sequence ID" value="KMZ68996.1"/>
    <property type="molecule type" value="Genomic_DNA"/>
</dbReference>
<evidence type="ECO:0000256" key="3">
    <source>
        <dbReference type="ARBA" id="ARBA00022989"/>
    </source>
</evidence>
<dbReference type="GO" id="GO:0045492">
    <property type="term" value="P:xylan biosynthetic process"/>
    <property type="evidence" value="ECO:0000318"/>
    <property type="project" value="GO_Central"/>
</dbReference>
<dbReference type="NCBIfam" id="TIGR01627">
    <property type="entry name" value="A_thal_3515"/>
    <property type="match status" value="1"/>
</dbReference>
<dbReference type="GO" id="GO:0005794">
    <property type="term" value="C:Golgi apparatus"/>
    <property type="evidence" value="ECO:0000318"/>
    <property type="project" value="GO_Central"/>
</dbReference>
<gene>
    <name evidence="6" type="ORF">ZOSMA_224G00330</name>
</gene>
<name>A0A0K9PJ60_ZOSMR</name>
<dbReference type="STRING" id="29655.A0A0K9PJ60"/>
<proteinExistence type="predicted"/>
<protein>
    <submittedName>
        <fullName evidence="6">Uncharacterized protein</fullName>
    </submittedName>
</protein>
<dbReference type="GO" id="GO:0009834">
    <property type="term" value="P:plant-type secondary cell wall biogenesis"/>
    <property type="evidence" value="ECO:0000318"/>
    <property type="project" value="GO_Central"/>
</dbReference>
<evidence type="ECO:0000256" key="5">
    <source>
        <dbReference type="SAM" id="Phobius"/>
    </source>
</evidence>